<dbReference type="InterPro" id="IPR013324">
    <property type="entry name" value="RNA_pol_sigma_r3/r4-like"/>
</dbReference>
<dbReference type="Gene3D" id="1.10.10.10">
    <property type="entry name" value="Winged helix-like DNA-binding domain superfamily/Winged helix DNA-binding domain"/>
    <property type="match status" value="1"/>
</dbReference>
<dbReference type="GO" id="GO:0006352">
    <property type="term" value="P:DNA-templated transcription initiation"/>
    <property type="evidence" value="ECO:0007669"/>
    <property type="project" value="InterPro"/>
</dbReference>
<evidence type="ECO:0000259" key="5">
    <source>
        <dbReference type="Pfam" id="PF04542"/>
    </source>
</evidence>
<keyword evidence="4" id="KW-0804">Transcription</keyword>
<proteinExistence type="inferred from homology"/>
<dbReference type="Gene3D" id="1.10.1740.10">
    <property type="match status" value="1"/>
</dbReference>
<comment type="similarity">
    <text evidence="1">Belongs to the sigma-70 factor family. ECF subfamily.</text>
</comment>
<dbReference type="Pfam" id="PF04542">
    <property type="entry name" value="Sigma70_r2"/>
    <property type="match status" value="1"/>
</dbReference>
<dbReference type="Proteomes" id="UP001056756">
    <property type="component" value="Chromosome"/>
</dbReference>
<reference evidence="7" key="1">
    <citation type="submission" date="2022-05" db="EMBL/GenBank/DDBJ databases">
        <title>Novel bacterial taxa in a minimal lignocellulolytic consortium and its capacity to transform plastics disclosed by genome-resolved metagenomics.</title>
        <authorList>
            <person name="Rodriguez C.A.D."/>
            <person name="Diaz-Garcia L."/>
            <person name="Herrera K."/>
            <person name="Tarazona N.A."/>
            <person name="Sproer C."/>
            <person name="Overmann J."/>
            <person name="Jimenez D.J."/>
        </authorList>
    </citation>
    <scope>NUCLEOTIDE SEQUENCE</scope>
    <source>
        <strain evidence="7">MAG5</strain>
    </source>
</reference>
<dbReference type="PANTHER" id="PTHR43133:SF60">
    <property type="entry name" value="RNA POLYMERASE SIGMA FACTOR SIGV"/>
    <property type="match status" value="1"/>
</dbReference>
<dbReference type="InterPro" id="IPR014284">
    <property type="entry name" value="RNA_pol_sigma-70_dom"/>
</dbReference>
<dbReference type="GO" id="GO:0016987">
    <property type="term" value="F:sigma factor activity"/>
    <property type="evidence" value="ECO:0007669"/>
    <property type="project" value="UniProtKB-KW"/>
</dbReference>
<dbReference type="Pfam" id="PF08281">
    <property type="entry name" value="Sigma70_r4_2"/>
    <property type="match status" value="1"/>
</dbReference>
<evidence type="ECO:0000259" key="6">
    <source>
        <dbReference type="Pfam" id="PF08281"/>
    </source>
</evidence>
<dbReference type="InterPro" id="IPR039425">
    <property type="entry name" value="RNA_pol_sigma-70-like"/>
</dbReference>
<sequence>MKPNLERRLIDYIMNNKNRFYLLAYSYTHNEQDALDIVQDSIRKALEHLDSLHGEPQMKSWFYQIVVRTSIDFLRKHKRTSVVEDQVLETMMTAQMDTYTDLDLQVALHQLPTIYREVIILRFFEDMKIEDIAHVLNNNINTVKARLYKALKILKIEMQDEEGASCNG</sequence>
<feature type="domain" description="RNA polymerase sigma factor 70 region 4 type 2" evidence="6">
    <location>
        <begin position="103"/>
        <end position="153"/>
    </location>
</feature>
<dbReference type="KEGG" id="plig:NAG76_05405"/>
<dbReference type="SUPFAM" id="SSF88946">
    <property type="entry name" value="Sigma2 domain of RNA polymerase sigma factors"/>
    <property type="match status" value="1"/>
</dbReference>
<organism evidence="7 8">
    <name type="scientific">Candidatus Pristimantibacillus lignocellulolyticus</name>
    <dbReference type="NCBI Taxonomy" id="2994561"/>
    <lineage>
        <taxon>Bacteria</taxon>
        <taxon>Bacillati</taxon>
        <taxon>Bacillota</taxon>
        <taxon>Bacilli</taxon>
        <taxon>Bacillales</taxon>
        <taxon>Paenibacillaceae</taxon>
        <taxon>Candidatus Pristimantibacillus</taxon>
    </lineage>
</organism>
<accession>A0A9J6ZHM5</accession>
<dbReference type="CDD" id="cd06171">
    <property type="entry name" value="Sigma70_r4"/>
    <property type="match status" value="1"/>
</dbReference>
<keyword evidence="2" id="KW-0805">Transcription regulation</keyword>
<name>A0A9J6ZHM5_9BACL</name>
<dbReference type="SUPFAM" id="SSF88659">
    <property type="entry name" value="Sigma3 and sigma4 domains of RNA polymerase sigma factors"/>
    <property type="match status" value="1"/>
</dbReference>
<gene>
    <name evidence="7" type="ORF">NAG76_05405</name>
</gene>
<evidence type="ECO:0000256" key="1">
    <source>
        <dbReference type="ARBA" id="ARBA00010641"/>
    </source>
</evidence>
<dbReference type="InterPro" id="IPR036388">
    <property type="entry name" value="WH-like_DNA-bd_sf"/>
</dbReference>
<evidence type="ECO:0000256" key="2">
    <source>
        <dbReference type="ARBA" id="ARBA00023015"/>
    </source>
</evidence>
<dbReference type="EMBL" id="CP097899">
    <property type="protein sequence ID" value="URN95683.1"/>
    <property type="molecule type" value="Genomic_DNA"/>
</dbReference>
<dbReference type="InterPro" id="IPR013325">
    <property type="entry name" value="RNA_pol_sigma_r2"/>
</dbReference>
<dbReference type="GO" id="GO:0003677">
    <property type="term" value="F:DNA binding"/>
    <property type="evidence" value="ECO:0007669"/>
    <property type="project" value="InterPro"/>
</dbReference>
<evidence type="ECO:0000313" key="7">
    <source>
        <dbReference type="EMBL" id="URN95683.1"/>
    </source>
</evidence>
<protein>
    <submittedName>
        <fullName evidence="7">RNA polymerase sigma factor</fullName>
    </submittedName>
</protein>
<dbReference type="PANTHER" id="PTHR43133">
    <property type="entry name" value="RNA POLYMERASE ECF-TYPE SIGMA FACTO"/>
    <property type="match status" value="1"/>
</dbReference>
<evidence type="ECO:0000256" key="4">
    <source>
        <dbReference type="ARBA" id="ARBA00023163"/>
    </source>
</evidence>
<dbReference type="NCBIfam" id="TIGR02937">
    <property type="entry name" value="sigma70-ECF"/>
    <property type="match status" value="1"/>
</dbReference>
<evidence type="ECO:0000313" key="8">
    <source>
        <dbReference type="Proteomes" id="UP001056756"/>
    </source>
</evidence>
<dbReference type="InterPro" id="IPR007627">
    <property type="entry name" value="RNA_pol_sigma70_r2"/>
</dbReference>
<keyword evidence="3" id="KW-0731">Sigma factor</keyword>
<feature type="domain" description="RNA polymerase sigma-70 region 2" evidence="5">
    <location>
        <begin position="15"/>
        <end position="80"/>
    </location>
</feature>
<dbReference type="InterPro" id="IPR013249">
    <property type="entry name" value="RNA_pol_sigma70_r4_t2"/>
</dbReference>
<dbReference type="AlphaFoldDB" id="A0A9J6ZHM5"/>
<evidence type="ECO:0000256" key="3">
    <source>
        <dbReference type="ARBA" id="ARBA00023082"/>
    </source>
</evidence>